<feature type="transmembrane region" description="Helical" evidence="1">
    <location>
        <begin position="40"/>
        <end position="60"/>
    </location>
</feature>
<gene>
    <name evidence="2" type="ORF">E2C01_046376</name>
</gene>
<proteinExistence type="predicted"/>
<organism evidence="2 3">
    <name type="scientific">Portunus trituberculatus</name>
    <name type="common">Swimming crab</name>
    <name type="synonym">Neptunus trituberculatus</name>
    <dbReference type="NCBI Taxonomy" id="210409"/>
    <lineage>
        <taxon>Eukaryota</taxon>
        <taxon>Metazoa</taxon>
        <taxon>Ecdysozoa</taxon>
        <taxon>Arthropoda</taxon>
        <taxon>Crustacea</taxon>
        <taxon>Multicrustacea</taxon>
        <taxon>Malacostraca</taxon>
        <taxon>Eumalacostraca</taxon>
        <taxon>Eucarida</taxon>
        <taxon>Decapoda</taxon>
        <taxon>Pleocyemata</taxon>
        <taxon>Brachyura</taxon>
        <taxon>Eubrachyura</taxon>
        <taxon>Portunoidea</taxon>
        <taxon>Portunidae</taxon>
        <taxon>Portuninae</taxon>
        <taxon>Portunus</taxon>
    </lineage>
</organism>
<keyword evidence="3" id="KW-1185">Reference proteome</keyword>
<dbReference type="Proteomes" id="UP000324222">
    <property type="component" value="Unassembled WGS sequence"/>
</dbReference>
<protein>
    <recommendedName>
        <fullName evidence="4">Transmembrane protein</fullName>
    </recommendedName>
</protein>
<evidence type="ECO:0000313" key="2">
    <source>
        <dbReference type="EMBL" id="MPC52505.1"/>
    </source>
</evidence>
<dbReference type="AlphaFoldDB" id="A0A5B7G514"/>
<keyword evidence="1" id="KW-0812">Transmembrane</keyword>
<name>A0A5B7G514_PORTR</name>
<reference evidence="2 3" key="1">
    <citation type="submission" date="2019-05" db="EMBL/GenBank/DDBJ databases">
        <title>Another draft genome of Portunus trituberculatus and its Hox gene families provides insights of decapod evolution.</title>
        <authorList>
            <person name="Jeong J.-H."/>
            <person name="Song I."/>
            <person name="Kim S."/>
            <person name="Choi T."/>
            <person name="Kim D."/>
            <person name="Ryu S."/>
            <person name="Kim W."/>
        </authorList>
    </citation>
    <scope>NUCLEOTIDE SEQUENCE [LARGE SCALE GENOMIC DNA]</scope>
    <source>
        <tissue evidence="2">Muscle</tissue>
    </source>
</reference>
<evidence type="ECO:0000256" key="1">
    <source>
        <dbReference type="SAM" id="Phobius"/>
    </source>
</evidence>
<dbReference type="EMBL" id="VSRR010010928">
    <property type="protein sequence ID" value="MPC52505.1"/>
    <property type="molecule type" value="Genomic_DNA"/>
</dbReference>
<keyword evidence="1" id="KW-1133">Transmembrane helix</keyword>
<accession>A0A5B7G514</accession>
<comment type="caution">
    <text evidence="2">The sequence shown here is derived from an EMBL/GenBank/DDBJ whole genome shotgun (WGS) entry which is preliminary data.</text>
</comment>
<keyword evidence="1" id="KW-0472">Membrane</keyword>
<feature type="transmembrane region" description="Helical" evidence="1">
    <location>
        <begin position="12"/>
        <end position="34"/>
    </location>
</feature>
<sequence>MGVSERTATGRVAVAVAVVVVAPVVVVVVVVVTGMGKTPMVAGVVMCCVCCYVGGTMSQLKGFIMY</sequence>
<evidence type="ECO:0000313" key="3">
    <source>
        <dbReference type="Proteomes" id="UP000324222"/>
    </source>
</evidence>
<evidence type="ECO:0008006" key="4">
    <source>
        <dbReference type="Google" id="ProtNLM"/>
    </source>
</evidence>